<proteinExistence type="predicted"/>
<dbReference type="EMBL" id="LR134190">
    <property type="protein sequence ID" value="VEB62330.1"/>
    <property type="molecule type" value="Genomic_DNA"/>
</dbReference>
<dbReference type="AlphaFoldDB" id="A0A447U826"/>
<reference evidence="1 2" key="1">
    <citation type="submission" date="2018-12" db="EMBL/GenBank/DDBJ databases">
        <authorList>
            <consortium name="Pathogen Informatics"/>
        </authorList>
    </citation>
    <scope>NUCLEOTIDE SEQUENCE [LARGE SCALE GENOMIC DNA]</scope>
    <source>
        <strain evidence="1 2">NCTC6754</strain>
    </source>
</reference>
<sequence>MSLGVFYPPRNYIRMGVDSNVSQQMPFGVQDSKLVFKLKVIRPFINMVTIPRQTMFYRLCDDLYRRRV</sequence>
<evidence type="ECO:0000313" key="1">
    <source>
        <dbReference type="EMBL" id="VEB62330.1"/>
    </source>
</evidence>
<gene>
    <name evidence="1" type="primary">fimH_2</name>
    <name evidence="1" type="ORF">NCTC6754_07724</name>
</gene>
<evidence type="ECO:0000313" key="2">
    <source>
        <dbReference type="Proteomes" id="UP000269208"/>
    </source>
</evidence>
<name>A0A447U826_SALET</name>
<protein>
    <submittedName>
        <fullName evidence="1">Adhesin</fullName>
    </submittedName>
</protein>
<organism evidence="1 2">
    <name type="scientific">Salmonella enterica I</name>
    <dbReference type="NCBI Taxonomy" id="59201"/>
    <lineage>
        <taxon>Bacteria</taxon>
        <taxon>Pseudomonadati</taxon>
        <taxon>Pseudomonadota</taxon>
        <taxon>Gammaproteobacteria</taxon>
        <taxon>Enterobacterales</taxon>
        <taxon>Enterobacteriaceae</taxon>
        <taxon>Salmonella</taxon>
    </lineage>
</organism>
<dbReference type="Proteomes" id="UP000269208">
    <property type="component" value="Chromosome"/>
</dbReference>
<accession>A0A447U826</accession>